<dbReference type="OrthoDB" id="17713at10239"/>
<reference evidence="2 3" key="1">
    <citation type="submission" date="2014-12" db="EMBL/GenBank/DDBJ databases">
        <authorList>
            <person name="Cote D."/>
            <person name="Daigle Z."/>
            <person name="Borges K.M."/>
            <person name="Adams S.D."/>
            <person name="Alvey R.M."/>
            <person name="Barekzi N."/>
            <person name="Beal Z.N."/>
            <person name="Briggs L.A."/>
            <person name="Brown T."/>
            <person name="Coomans R.J."/>
            <person name="D'Elia T."/>
            <person name="Doss J.H."/>
            <person name="Ellsworth J.A."/>
            <person name="Ettinger W.F."/>
            <person name="Fox D.J."/>
            <person name="Gauthier D.T."/>
            <person name="Andriolo J.M."/>
            <person name="Grubb S."/>
            <person name="Gugssa A.H."/>
            <person name="Hauser C.R."/>
            <person name="Hull A.K."/>
            <person name="Jackson N."/>
            <person name="Kart M.U."/>
            <person name="Korey C.A."/>
            <person name="Makemson J."/>
            <person name="McKinney A.L."/>
            <person name="Nelson P.R."/>
            <person name="Newman R.H."/>
            <person name="Powell G."/>
            <person name="Rodriguez-Lanetty M."/>
            <person name="Royer D."/>
            <person name="Sabila M.H."/>
            <person name="Sadana R."/>
            <person name="Saha S."/>
            <person name="Sangster N."/>
            <person name="Slowan-Pomeroy T."/>
            <person name="Urbinati C.R."/>
            <person name="Ward R.E."/>
            <person name="Warner M."/>
            <person name="Williamson B."/>
            <person name="Biederman B."/>
            <person name="Cresawn S.G."/>
            <person name="Bowman C.A."/>
            <person name="Russell D.A."/>
            <person name="Pope W.H."/>
            <person name="Jacobs-Sera D."/>
            <person name="Hendrix R.W."/>
            <person name="Hatfull G.H."/>
        </authorList>
    </citation>
    <scope>NUCLEOTIDE SEQUENCE [LARGE SCALE GENOMIC DNA]</scope>
</reference>
<evidence type="ECO:0000313" key="3">
    <source>
        <dbReference type="Proteomes" id="UP000031723"/>
    </source>
</evidence>
<dbReference type="InterPro" id="IPR032121">
    <property type="entry name" value="Myco_phage_holin"/>
</dbReference>
<accession>A0A0B5A3L2</accession>
<evidence type="ECO:0000256" key="1">
    <source>
        <dbReference type="SAM" id="Phobius"/>
    </source>
</evidence>
<evidence type="ECO:0000313" key="2">
    <source>
        <dbReference type="EMBL" id="AJD82429.1"/>
    </source>
</evidence>
<name>A0A0B5A3L2_9CAUD</name>
<keyword evidence="1" id="KW-0812">Transmembrane</keyword>
<proteinExistence type="predicted"/>
<feature type="transmembrane region" description="Helical" evidence="1">
    <location>
        <begin position="12"/>
        <end position="33"/>
    </location>
</feature>
<dbReference type="RefSeq" id="YP_009209048.1">
    <property type="nucleotide sequence ID" value="NC_028914.1"/>
</dbReference>
<organism evidence="2 3">
    <name type="scientific">Mycobacterium phage Sheen</name>
    <dbReference type="NCBI Taxonomy" id="1589274"/>
    <lineage>
        <taxon>Viruses</taxon>
        <taxon>Duplodnaviria</taxon>
        <taxon>Heunggongvirae</taxon>
        <taxon>Uroviricota</taxon>
        <taxon>Caudoviricetes</taxon>
        <taxon>Sheenvirus</taxon>
        <taxon>Sheenvirus Sheen</taxon>
    </lineage>
</organism>
<feature type="transmembrane region" description="Helical" evidence="1">
    <location>
        <begin position="45"/>
        <end position="63"/>
    </location>
</feature>
<dbReference type="KEGG" id="vg:26635390"/>
<dbReference type="Pfam" id="PF16081">
    <property type="entry name" value="Phage_holin_7_1"/>
    <property type="match status" value="1"/>
</dbReference>
<dbReference type="EMBL" id="KP273225">
    <property type="protein sequence ID" value="AJD82429.1"/>
    <property type="molecule type" value="Genomic_DNA"/>
</dbReference>
<dbReference type="Proteomes" id="UP000031723">
    <property type="component" value="Segment"/>
</dbReference>
<sequence length="147" mass="15231">MIQNLDPRIAQTLYGVSTILSAVLGIALVWGGIDAGAAESIGDILVGFMDLLGITAPSAVATARTHVQRKDGTLDNPAERIVKDLTSLVQAKEQTEAALASVQSAVTTLGAEAPVAMGPLAQQAISNATHAWSAVNDLDLLKSPFDR</sequence>
<keyword evidence="1" id="KW-1133">Transmembrane helix</keyword>
<keyword evidence="1" id="KW-0472">Membrane</keyword>
<protein>
    <submittedName>
        <fullName evidence="2">Holin</fullName>
    </submittedName>
</protein>
<dbReference type="GeneID" id="26635390"/>
<keyword evidence="3" id="KW-1185">Reference proteome</keyword>
<gene>
    <name evidence="2" type="primary">11</name>
    <name evidence="2" type="ORF">SHEEN_11</name>
</gene>